<proteinExistence type="predicted"/>
<evidence type="ECO:0000313" key="3">
    <source>
        <dbReference type="Proteomes" id="UP000004836"/>
    </source>
</evidence>
<dbReference type="InterPro" id="IPR023606">
    <property type="entry name" value="CoA-Trfase_III_dom_1_sf"/>
</dbReference>
<evidence type="ECO:0000256" key="1">
    <source>
        <dbReference type="SAM" id="MobiDB-lite"/>
    </source>
</evidence>
<comment type="caution">
    <text evidence="2">The sequence shown here is derived from an EMBL/GenBank/DDBJ whole genome shotgun (WGS) entry which is preliminary data.</text>
</comment>
<keyword evidence="3" id="KW-1185">Reference proteome</keyword>
<dbReference type="STRING" id="1220535.IMCC14465_15660"/>
<dbReference type="PANTHER" id="PTHR48228">
    <property type="entry name" value="SUCCINYL-COA--D-CITRAMALATE COA-TRANSFERASE"/>
    <property type="match status" value="1"/>
</dbReference>
<dbReference type="OrthoDB" id="9806585at2"/>
<dbReference type="GO" id="GO:0003824">
    <property type="term" value="F:catalytic activity"/>
    <property type="evidence" value="ECO:0007669"/>
    <property type="project" value="InterPro"/>
</dbReference>
<dbReference type="InterPro" id="IPR050509">
    <property type="entry name" value="CoA-transferase_III"/>
</dbReference>
<dbReference type="AlphaFoldDB" id="J9DYE3"/>
<dbReference type="Gene3D" id="3.40.50.10540">
    <property type="entry name" value="Crotonobetainyl-coa:carnitine coa-transferase, domain 1"/>
    <property type="match status" value="1"/>
</dbReference>
<dbReference type="SUPFAM" id="SSF89796">
    <property type="entry name" value="CoA-transferase family III (CaiB/BaiF)"/>
    <property type="match status" value="1"/>
</dbReference>
<name>J9DYE3_9PROT</name>
<dbReference type="Proteomes" id="UP000004836">
    <property type="component" value="Unassembled WGS sequence"/>
</dbReference>
<dbReference type="InterPro" id="IPR003673">
    <property type="entry name" value="CoA-Trfase_fam_III"/>
</dbReference>
<dbReference type="Pfam" id="PF02515">
    <property type="entry name" value="CoA_transf_3"/>
    <property type="match status" value="1"/>
</dbReference>
<dbReference type="PATRIC" id="fig|1220535.3.peg.1558"/>
<gene>
    <name evidence="2" type="ORF">IMCC14465_15660</name>
</gene>
<evidence type="ECO:0008006" key="4">
    <source>
        <dbReference type="Google" id="ProtNLM"/>
    </source>
</evidence>
<dbReference type="EMBL" id="ALYF01000006">
    <property type="protein sequence ID" value="EJW20679.1"/>
    <property type="molecule type" value="Genomic_DNA"/>
</dbReference>
<protein>
    <recommendedName>
        <fullName evidence="4">Carnitine dehydratase</fullName>
    </recommendedName>
</protein>
<feature type="region of interest" description="Disordered" evidence="1">
    <location>
        <begin position="334"/>
        <end position="357"/>
    </location>
</feature>
<dbReference type="PANTHER" id="PTHR48228:SF5">
    <property type="entry name" value="ALPHA-METHYLACYL-COA RACEMASE"/>
    <property type="match status" value="1"/>
</dbReference>
<sequence length="375" mass="40493">MGQGPLNGLRIIEFVGIGPGPFASMLLTDMGAEVLSIYRKGTEKNALSDIASRGRKSITLDVKTPAGQAAVMRLVAAADGLIEGFRPGVMERLGLGPDDCLAINKKLVYGRMTGWGQTGPLSHAAGHDINYIALTGALAAIGSSNRPIPPLNLVGDFGGGAMFLAMGMCAAFFEAERSGEGQVIDCAMTDGSASLMTFFFNFMAQGLYKPQRESNMLDGGAHYYNTYETLDGKFISIGSIEPQFYAELRDRLGLTDKDFDHQHESEKWPDLKNKLAAVFKTKTRDEWDESLSGTDVCYAPVLTLDEAISHPHNKDRETLIERDGVVQPNVAPRFSRTPGAIQGAPVTPGQHNDTALQGWGFTDDEVEALKSDKIV</sequence>
<reference evidence="2 3" key="1">
    <citation type="journal article" date="2012" name="J. Bacteriol.">
        <title>Genome Sequence of Strain IMCC14465, Isolated from the East Sea, Belonging to the PS1 Clade of Alphaproteobacteria.</title>
        <authorList>
            <person name="Yang S.J."/>
            <person name="Kang I."/>
            <person name="Cho J.C."/>
        </authorList>
    </citation>
    <scope>NUCLEOTIDE SEQUENCE [LARGE SCALE GENOMIC DNA]</scope>
    <source>
        <strain evidence="2 3">IMCC14465</strain>
    </source>
</reference>
<dbReference type="eggNOG" id="COG1804">
    <property type="taxonomic scope" value="Bacteria"/>
</dbReference>
<organism evidence="2 3">
    <name type="scientific">alpha proteobacterium IMCC14465</name>
    <dbReference type="NCBI Taxonomy" id="1220535"/>
    <lineage>
        <taxon>Bacteria</taxon>
        <taxon>Pseudomonadati</taxon>
        <taxon>Pseudomonadota</taxon>
        <taxon>Alphaproteobacteria</taxon>
        <taxon>PS1 clade</taxon>
    </lineage>
</organism>
<accession>J9DYE3</accession>
<evidence type="ECO:0000313" key="2">
    <source>
        <dbReference type="EMBL" id="EJW20679.1"/>
    </source>
</evidence>
<dbReference type="Gene3D" id="3.30.1540.10">
    <property type="entry name" value="formyl-coa transferase, domain 3"/>
    <property type="match status" value="1"/>
</dbReference>
<dbReference type="InterPro" id="IPR044855">
    <property type="entry name" value="CoA-Trfase_III_dom3_sf"/>
</dbReference>